<evidence type="ECO:0000259" key="8">
    <source>
        <dbReference type="SMART" id="SM00872"/>
    </source>
</evidence>
<dbReference type="SUPFAM" id="SSF74650">
    <property type="entry name" value="Galactose mutarotase-like"/>
    <property type="match status" value="1"/>
</dbReference>
<evidence type="ECO:0000256" key="7">
    <source>
        <dbReference type="ARBA" id="ARBA00023295"/>
    </source>
</evidence>
<evidence type="ECO:0000313" key="10">
    <source>
        <dbReference type="WBParaSite" id="EN70_11510"/>
    </source>
</evidence>
<keyword evidence="9" id="KW-1185">Reference proteome</keyword>
<dbReference type="Gene3D" id="2.70.98.30">
    <property type="entry name" value="Golgi alpha-mannosidase II, domain 4"/>
    <property type="match status" value="1"/>
</dbReference>
<evidence type="ECO:0000313" key="9">
    <source>
        <dbReference type="Proteomes" id="UP000095285"/>
    </source>
</evidence>
<dbReference type="PANTHER" id="PTHR11607">
    <property type="entry name" value="ALPHA-MANNOSIDASE"/>
    <property type="match status" value="1"/>
</dbReference>
<dbReference type="Pfam" id="PF01074">
    <property type="entry name" value="Glyco_hydro_38N"/>
    <property type="match status" value="1"/>
</dbReference>
<name>A0A1I7VA13_LOALO</name>
<reference evidence="10" key="2">
    <citation type="submission" date="2016-11" db="UniProtKB">
        <authorList>
            <consortium name="WormBaseParasite"/>
        </authorList>
    </citation>
    <scope>IDENTIFICATION</scope>
</reference>
<dbReference type="InterPro" id="IPR011013">
    <property type="entry name" value="Gal_mutarotase_sf_dom"/>
</dbReference>
<protein>
    <submittedName>
        <fullName evidence="10">Alpha-mann_mid domain-containing protein</fullName>
    </submittedName>
</protein>
<comment type="similarity">
    <text evidence="2">Belongs to the glycosyl hydrolase 38 family.</text>
</comment>
<evidence type="ECO:0000256" key="6">
    <source>
        <dbReference type="ARBA" id="ARBA00023157"/>
    </source>
</evidence>
<dbReference type="GO" id="GO:0004559">
    <property type="term" value="F:alpha-mannosidase activity"/>
    <property type="evidence" value="ECO:0007669"/>
    <property type="project" value="InterPro"/>
</dbReference>
<dbReference type="InterPro" id="IPR028995">
    <property type="entry name" value="Glyco_hydro_57/38_cen_sf"/>
</dbReference>
<keyword evidence="5" id="KW-0862">Zinc</keyword>
<keyword evidence="4" id="KW-0378">Hydrolase</keyword>
<dbReference type="GO" id="GO:0000139">
    <property type="term" value="C:Golgi membrane"/>
    <property type="evidence" value="ECO:0007669"/>
    <property type="project" value="TreeGrafter"/>
</dbReference>
<keyword evidence="6" id="KW-1015">Disulfide bond</keyword>
<sequence length="835" mass="96884">MLKLHAVLLITAFGTVAIFLTGQFASDYLSLIKYAKINESDVIPMLGIRRQNTCVTFQRLNNAMIEIDVKGHNIQLKRNKQNATKHLNVFVVLHSHVDPGWLYTFEEYYSTTDHSVRKILNNVVNSLRKHPKLRFIWSEISFLERWWSEANTTYRKYFKSLTDNGQLEISGGHWVMNDEATPYFWEVIENIIIGHQYVQEILNITPTTSWSVDPFGHGLMMPYLLMLSGINQMVIGRINSNIKNVLKQHHQLHFRWAQKWDPQFRWAPFVNTLPNVYYTVSDACGTNEMICCQFDVSRTSRSYCLERAHIDNTQQIALYGERMANQYRSLQTFYNSETILIAAGDDFLYSHPDDLEIVYRIYTALFKYINRNYDRFNMKRELRLVDLLTVTIENNFNNDLEMARRNLALCIHHDAITGTSKCHVMDDYMLRLRSALQTILKEQERLLNISNNTFTTMLQNSNCKSKSFPTMELIKLNISSSFVTVTHDGKQLTIQLVPLLEQSNLFELIYNDGSMETNFDFYFNQIDDYGGAYTMVSGLSFQNISNKGRLPAIIIKGPIYSSISQQLSPQLAYSITIINSTDDIARSLQIDVFTNVTSMPGYTFFMNLNSTIKNDDHFYTDINGMYLIQRKYDKRMKLEANIYPMITETMIEDDKLRCTILGAQSTGVTAKLGVFMLMIDREMYNDDGKGLGYYEASKSYPSHLKYRIIFEPKWLSRNDYVDKEIVEEKKSINDSLSMNMKNTIIYHSQLVQQILEELLYPVALFSSSDINSTDDNDLVSTLIDLPRLPDNIQLITIRYISQKTILISMRQLPYDCSVKLYCKSDTNMVQLNLKI</sequence>
<comment type="cofactor">
    <cofactor evidence="1">
        <name>Zn(2+)</name>
        <dbReference type="ChEBI" id="CHEBI:29105"/>
    </cofactor>
</comment>
<reference evidence="9" key="1">
    <citation type="submission" date="2012-04" db="EMBL/GenBank/DDBJ databases">
        <title>The Genome Sequence of Loa loa.</title>
        <authorList>
            <consortium name="The Broad Institute Genome Sequencing Platform"/>
            <consortium name="Broad Institute Genome Sequencing Center for Infectious Disease"/>
            <person name="Nutman T.B."/>
            <person name="Fink D.L."/>
            <person name="Russ C."/>
            <person name="Young S."/>
            <person name="Zeng Q."/>
            <person name="Gargeya S."/>
            <person name="Alvarado L."/>
            <person name="Berlin A."/>
            <person name="Chapman S.B."/>
            <person name="Chen Z."/>
            <person name="Freedman E."/>
            <person name="Gellesch M."/>
            <person name="Goldberg J."/>
            <person name="Griggs A."/>
            <person name="Gujja S."/>
            <person name="Heilman E.R."/>
            <person name="Heiman D."/>
            <person name="Howarth C."/>
            <person name="Mehta T."/>
            <person name="Neiman D."/>
            <person name="Pearson M."/>
            <person name="Roberts A."/>
            <person name="Saif S."/>
            <person name="Shea T."/>
            <person name="Shenoy N."/>
            <person name="Sisk P."/>
            <person name="Stolte C."/>
            <person name="Sykes S."/>
            <person name="White J."/>
            <person name="Yandava C."/>
            <person name="Haas B."/>
            <person name="Henn M.R."/>
            <person name="Nusbaum C."/>
            <person name="Birren B."/>
        </authorList>
    </citation>
    <scope>NUCLEOTIDE SEQUENCE [LARGE SCALE GENOMIC DNA]</scope>
</reference>
<proteinExistence type="inferred from homology"/>
<dbReference type="Proteomes" id="UP000095285">
    <property type="component" value="Unassembled WGS sequence"/>
</dbReference>
<dbReference type="Gene3D" id="3.20.110.10">
    <property type="entry name" value="Glycoside hydrolase 38, N terminal domain"/>
    <property type="match status" value="1"/>
</dbReference>
<dbReference type="STRING" id="7209.A0A1I7VA13"/>
<dbReference type="InterPro" id="IPR000602">
    <property type="entry name" value="Glyco_hydro_38_N"/>
</dbReference>
<dbReference type="GO" id="GO:0006491">
    <property type="term" value="P:N-glycan processing"/>
    <property type="evidence" value="ECO:0007669"/>
    <property type="project" value="TreeGrafter"/>
</dbReference>
<dbReference type="GO" id="GO:0006013">
    <property type="term" value="P:mannose metabolic process"/>
    <property type="evidence" value="ECO:0007669"/>
    <property type="project" value="InterPro"/>
</dbReference>
<dbReference type="InterPro" id="IPR015341">
    <property type="entry name" value="Glyco_hydro_38_cen"/>
</dbReference>
<keyword evidence="7" id="KW-0326">Glycosidase</keyword>
<keyword evidence="3" id="KW-0479">Metal-binding</keyword>
<evidence type="ECO:0000256" key="4">
    <source>
        <dbReference type="ARBA" id="ARBA00022801"/>
    </source>
</evidence>
<dbReference type="AlphaFoldDB" id="A0A1I7VA13"/>
<dbReference type="PANTHER" id="PTHR11607:SF3">
    <property type="entry name" value="LYSOSOMAL ALPHA-MANNOSIDASE"/>
    <property type="match status" value="1"/>
</dbReference>
<evidence type="ECO:0000256" key="5">
    <source>
        <dbReference type="ARBA" id="ARBA00022833"/>
    </source>
</evidence>
<dbReference type="InterPro" id="IPR037094">
    <property type="entry name" value="Glyco_hydro_38_cen_sf"/>
</dbReference>
<dbReference type="GO" id="GO:0046872">
    <property type="term" value="F:metal ion binding"/>
    <property type="evidence" value="ECO:0007669"/>
    <property type="project" value="UniProtKB-KW"/>
</dbReference>
<dbReference type="InterPro" id="IPR011330">
    <property type="entry name" value="Glyco_hydro/deAcase_b/a-brl"/>
</dbReference>
<dbReference type="Pfam" id="PF07748">
    <property type="entry name" value="Glyco_hydro_38C"/>
    <property type="match status" value="1"/>
</dbReference>
<dbReference type="SUPFAM" id="SSF88688">
    <property type="entry name" value="Families 57/38 glycoside transferase middle domain"/>
    <property type="match status" value="1"/>
</dbReference>
<organism evidence="9 10">
    <name type="scientific">Loa loa</name>
    <name type="common">Eye worm</name>
    <name type="synonym">Filaria loa</name>
    <dbReference type="NCBI Taxonomy" id="7209"/>
    <lineage>
        <taxon>Eukaryota</taxon>
        <taxon>Metazoa</taxon>
        <taxon>Ecdysozoa</taxon>
        <taxon>Nematoda</taxon>
        <taxon>Chromadorea</taxon>
        <taxon>Rhabditida</taxon>
        <taxon>Spirurina</taxon>
        <taxon>Spiruromorpha</taxon>
        <taxon>Filarioidea</taxon>
        <taxon>Onchocercidae</taxon>
        <taxon>Loa</taxon>
    </lineage>
</organism>
<dbReference type="InterPro" id="IPR011682">
    <property type="entry name" value="Glyco_hydro_38_C"/>
</dbReference>
<dbReference type="Gene3D" id="1.20.1270.50">
    <property type="entry name" value="Glycoside hydrolase family 38, central domain"/>
    <property type="match status" value="1"/>
</dbReference>
<evidence type="ECO:0000256" key="3">
    <source>
        <dbReference type="ARBA" id="ARBA00022723"/>
    </source>
</evidence>
<dbReference type="WBParaSite" id="EN70_11510">
    <property type="protein sequence ID" value="EN70_11510"/>
    <property type="gene ID" value="EN70_11510"/>
</dbReference>
<evidence type="ECO:0000256" key="2">
    <source>
        <dbReference type="ARBA" id="ARBA00009792"/>
    </source>
</evidence>
<dbReference type="GO" id="GO:0030246">
    <property type="term" value="F:carbohydrate binding"/>
    <property type="evidence" value="ECO:0007669"/>
    <property type="project" value="InterPro"/>
</dbReference>
<dbReference type="SUPFAM" id="SSF88713">
    <property type="entry name" value="Glycoside hydrolase/deacetylase"/>
    <property type="match status" value="1"/>
</dbReference>
<evidence type="ECO:0000256" key="1">
    <source>
        <dbReference type="ARBA" id="ARBA00001947"/>
    </source>
</evidence>
<feature type="domain" description="Glycoside hydrolase family 38 central" evidence="8">
    <location>
        <begin position="360"/>
        <end position="432"/>
    </location>
</feature>
<accession>A0A1I7VA13</accession>
<dbReference type="InterPro" id="IPR050843">
    <property type="entry name" value="Glycosyl_Hydrlase_38"/>
</dbReference>
<dbReference type="SMART" id="SM00872">
    <property type="entry name" value="Alpha-mann_mid"/>
    <property type="match status" value="1"/>
</dbReference>
<dbReference type="InterPro" id="IPR027291">
    <property type="entry name" value="Glyco_hydro_38_N_sf"/>
</dbReference>